<accession>A0A8S8ZAZ6</accession>
<dbReference type="EMBL" id="NMPR01000231">
    <property type="protein sequence ID" value="KAA8627837.1"/>
    <property type="molecule type" value="Genomic_DNA"/>
</dbReference>
<feature type="region of interest" description="Disordered" evidence="1">
    <location>
        <begin position="65"/>
        <end position="85"/>
    </location>
</feature>
<evidence type="ECO:0000313" key="2">
    <source>
        <dbReference type="EMBL" id="KAA8627837.1"/>
    </source>
</evidence>
<sequence>MAHKDCHSKTCPQSESYEPTTSSHSLSNGITPSLRASTTPRASTSSFHVSSANTTANTTAYSGCSNFASSSSSSSSSSTSTSDPK</sequence>
<evidence type="ECO:0000313" key="3">
    <source>
        <dbReference type="Proteomes" id="UP000433876"/>
    </source>
</evidence>
<feature type="compositionally biased region" description="Low complexity" evidence="1">
    <location>
        <begin position="69"/>
        <end position="85"/>
    </location>
</feature>
<feature type="compositionally biased region" description="Low complexity" evidence="1">
    <location>
        <begin position="33"/>
        <end position="52"/>
    </location>
</feature>
<protein>
    <submittedName>
        <fullName evidence="2">Uncharacterized protein</fullName>
    </submittedName>
</protein>
<dbReference type="VEuPathDB" id="FungiDB:SMAC_07500"/>
<proteinExistence type="predicted"/>
<evidence type="ECO:0000256" key="1">
    <source>
        <dbReference type="SAM" id="MobiDB-lite"/>
    </source>
</evidence>
<comment type="caution">
    <text evidence="2">The sequence shown here is derived from an EMBL/GenBank/DDBJ whole genome shotgun (WGS) entry which is preliminary data.</text>
</comment>
<feature type="region of interest" description="Disordered" evidence="1">
    <location>
        <begin position="1"/>
        <end position="52"/>
    </location>
</feature>
<gene>
    <name evidence="2" type="ORF">SMACR_07500</name>
</gene>
<organism evidence="2 3">
    <name type="scientific">Sordaria macrospora</name>
    <dbReference type="NCBI Taxonomy" id="5147"/>
    <lineage>
        <taxon>Eukaryota</taxon>
        <taxon>Fungi</taxon>
        <taxon>Dikarya</taxon>
        <taxon>Ascomycota</taxon>
        <taxon>Pezizomycotina</taxon>
        <taxon>Sordariomycetes</taxon>
        <taxon>Sordariomycetidae</taxon>
        <taxon>Sordariales</taxon>
        <taxon>Sordariaceae</taxon>
        <taxon>Sordaria</taxon>
    </lineage>
</organism>
<dbReference type="AlphaFoldDB" id="A0A8S8ZAZ6"/>
<feature type="compositionally biased region" description="Polar residues" evidence="1">
    <location>
        <begin position="10"/>
        <end position="31"/>
    </location>
</feature>
<dbReference type="Proteomes" id="UP000433876">
    <property type="component" value="Unassembled WGS sequence"/>
</dbReference>
<name>A0A8S8ZAZ6_SORMA</name>
<reference evidence="2 3" key="1">
    <citation type="submission" date="2017-07" db="EMBL/GenBank/DDBJ databases">
        <title>Genome sequence of the Sordaria macrospora wild type strain R19027.</title>
        <authorList>
            <person name="Nowrousian M."/>
            <person name="Teichert I."/>
            <person name="Kueck U."/>
        </authorList>
    </citation>
    <scope>NUCLEOTIDE SEQUENCE [LARGE SCALE GENOMIC DNA]</scope>
    <source>
        <strain evidence="2 3">R19027</strain>
        <tissue evidence="2">Mycelium</tissue>
    </source>
</reference>